<protein>
    <submittedName>
        <fullName evidence="2">Uncharacterized protein</fullName>
    </submittedName>
</protein>
<proteinExistence type="predicted"/>
<gene>
    <name evidence="2" type="ORF">g.19266</name>
</gene>
<dbReference type="SUPFAM" id="SSF58113">
    <property type="entry name" value="Apolipoprotein A-I"/>
    <property type="match status" value="1"/>
</dbReference>
<feature type="non-terminal residue" evidence="2">
    <location>
        <position position="1"/>
    </location>
</feature>
<evidence type="ECO:0000256" key="1">
    <source>
        <dbReference type="SAM" id="MobiDB-lite"/>
    </source>
</evidence>
<evidence type="ECO:0000313" key="2">
    <source>
        <dbReference type="EMBL" id="JAT03763.1"/>
    </source>
</evidence>
<accession>A0A1B6JX67</accession>
<organism evidence="2">
    <name type="scientific">Homalodisca liturata</name>
    <dbReference type="NCBI Taxonomy" id="320908"/>
    <lineage>
        <taxon>Eukaryota</taxon>
        <taxon>Metazoa</taxon>
        <taxon>Ecdysozoa</taxon>
        <taxon>Arthropoda</taxon>
        <taxon>Hexapoda</taxon>
        <taxon>Insecta</taxon>
        <taxon>Pterygota</taxon>
        <taxon>Neoptera</taxon>
        <taxon>Paraneoptera</taxon>
        <taxon>Hemiptera</taxon>
        <taxon>Auchenorrhyncha</taxon>
        <taxon>Membracoidea</taxon>
        <taxon>Cicadellidae</taxon>
        <taxon>Cicadellinae</taxon>
        <taxon>Proconiini</taxon>
        <taxon>Homalodisca</taxon>
    </lineage>
</organism>
<feature type="region of interest" description="Disordered" evidence="1">
    <location>
        <begin position="101"/>
        <end position="123"/>
    </location>
</feature>
<sequence length="123" mass="13515">EGTRNILGNIKDSVDQTTQKLAKSYQSTFNSTPGQDLGKMTNKAKESIKNAHNKLSQNVKPATDKLKQGTKNLLNNIKNSVDQTTQKLAKSYQATINSPVGQDLGKMKDKTKESIKTVHNKVS</sequence>
<name>A0A1B6JX67_9HEMI</name>
<dbReference type="Gene3D" id="1.20.120.20">
    <property type="entry name" value="Apolipoprotein"/>
    <property type="match status" value="1"/>
</dbReference>
<feature type="non-terminal residue" evidence="2">
    <location>
        <position position="123"/>
    </location>
</feature>
<reference evidence="2" key="1">
    <citation type="submission" date="2015-11" db="EMBL/GenBank/DDBJ databases">
        <title>De novo transcriptome assembly of four potential Pierce s Disease insect vectors from Arizona vineyards.</title>
        <authorList>
            <person name="Tassone E.E."/>
        </authorList>
    </citation>
    <scope>NUCLEOTIDE SEQUENCE</scope>
</reference>
<dbReference type="AlphaFoldDB" id="A0A1B6JX67"/>
<dbReference type="EMBL" id="GECU01003944">
    <property type="protein sequence ID" value="JAT03763.1"/>
    <property type="molecule type" value="Transcribed_RNA"/>
</dbReference>
<feature type="compositionally biased region" description="Basic and acidic residues" evidence="1">
    <location>
        <begin position="105"/>
        <end position="116"/>
    </location>
</feature>